<evidence type="ECO:0000313" key="2">
    <source>
        <dbReference type="Proteomes" id="UP000250163"/>
    </source>
</evidence>
<evidence type="ECO:0000313" key="1">
    <source>
        <dbReference type="EMBL" id="SQD78083.1"/>
    </source>
</evidence>
<dbReference type="EMBL" id="LS483250">
    <property type="protein sequence ID" value="SQD78083.1"/>
    <property type="molecule type" value="Genomic_DNA"/>
</dbReference>
<keyword evidence="2" id="KW-1185">Reference proteome</keyword>
<proteinExistence type="predicted"/>
<dbReference type="Proteomes" id="UP000250163">
    <property type="component" value="Chromosome MORIYA"/>
</dbReference>
<sequence length="38" mass="4193">MTASSSLSTNFRNMSLSVNNIYIIPVFDGKLAVFTKPK</sequence>
<dbReference type="KEGG" id="mya:MORIYA_1605"/>
<accession>A0A330LN22</accession>
<gene>
    <name evidence="1" type="ORF">MORIYA_1605</name>
</gene>
<reference evidence="2" key="1">
    <citation type="submission" date="2018-05" db="EMBL/GenBank/DDBJ databases">
        <authorList>
            <person name="Cea G.-C."/>
            <person name="William W."/>
        </authorList>
    </citation>
    <scope>NUCLEOTIDE SEQUENCE [LARGE SCALE GENOMIC DNA]</scope>
    <source>
        <strain evidence="2">DB21MT 5</strain>
    </source>
</reference>
<dbReference type="AlphaFoldDB" id="A0A330LN22"/>
<name>A0A330LN22_9GAMM</name>
<organism evidence="1 2">
    <name type="scientific">Moritella yayanosii</name>
    <dbReference type="NCBI Taxonomy" id="69539"/>
    <lineage>
        <taxon>Bacteria</taxon>
        <taxon>Pseudomonadati</taxon>
        <taxon>Pseudomonadota</taxon>
        <taxon>Gammaproteobacteria</taxon>
        <taxon>Alteromonadales</taxon>
        <taxon>Moritellaceae</taxon>
        <taxon>Moritella</taxon>
    </lineage>
</organism>
<protein>
    <submittedName>
        <fullName evidence="1">Uncharacterized protein</fullName>
    </submittedName>
</protein>